<dbReference type="EMBL" id="JBBNAE010000005">
    <property type="protein sequence ID" value="KAK9122889.1"/>
    <property type="molecule type" value="Genomic_DNA"/>
</dbReference>
<comment type="caution">
    <text evidence="7">The sequence shown here is derived from an EMBL/GenBank/DDBJ whole genome shotgun (WGS) entry which is preliminary data.</text>
</comment>
<evidence type="ECO:0000313" key="7">
    <source>
        <dbReference type="EMBL" id="KAK9122889.1"/>
    </source>
</evidence>
<dbReference type="Gene3D" id="3.50.50.100">
    <property type="match status" value="1"/>
</dbReference>
<name>A0AAP0NYA9_9MAGN</name>
<dbReference type="SUPFAM" id="SSF51905">
    <property type="entry name" value="FAD/NAD(P)-binding domain"/>
    <property type="match status" value="1"/>
</dbReference>
<protein>
    <recommendedName>
        <fullName evidence="6">FAD/NAD(P)-binding domain-containing protein</fullName>
    </recommendedName>
</protein>
<dbReference type="FunFam" id="3.50.50.100:FF:000006">
    <property type="entry name" value="apoptosis-inducing factor 2"/>
    <property type="match status" value="1"/>
</dbReference>
<accession>A0AAP0NYA9</accession>
<reference evidence="7 8" key="1">
    <citation type="submission" date="2024-01" db="EMBL/GenBank/DDBJ databases">
        <title>Genome assemblies of Stephania.</title>
        <authorList>
            <person name="Yang L."/>
        </authorList>
    </citation>
    <scope>NUCLEOTIDE SEQUENCE [LARGE SCALE GENOMIC DNA]</scope>
    <source>
        <strain evidence="7">QJT</strain>
        <tissue evidence="7">Leaf</tissue>
    </source>
</reference>
<comment type="similarity">
    <text evidence="1">Belongs to the FAD-dependent oxidoreductase family.</text>
</comment>
<keyword evidence="8" id="KW-1185">Reference proteome</keyword>
<dbReference type="PANTHER" id="PTHR43735:SF3">
    <property type="entry name" value="FERROPTOSIS SUPPRESSOR PROTEIN 1"/>
    <property type="match status" value="1"/>
</dbReference>
<keyword evidence="4" id="KW-0560">Oxidoreductase</keyword>
<dbReference type="GO" id="GO:0004174">
    <property type="term" value="F:electron-transferring-flavoprotein dehydrogenase activity"/>
    <property type="evidence" value="ECO:0007669"/>
    <property type="project" value="TreeGrafter"/>
</dbReference>
<evidence type="ECO:0000256" key="2">
    <source>
        <dbReference type="ARBA" id="ARBA00022630"/>
    </source>
</evidence>
<evidence type="ECO:0000256" key="1">
    <source>
        <dbReference type="ARBA" id="ARBA00006442"/>
    </source>
</evidence>
<dbReference type="InterPro" id="IPR036188">
    <property type="entry name" value="FAD/NAD-bd_sf"/>
</dbReference>
<sequence length="361" mass="39733">MAEERRRVVVVVGGGVAGGLVARLLQFHAADVSLIDPKQYFEIPWASLRAMVEPSFGERSVFNHNEYLTNGRIVTSHVINITDTAVLTAEGHWIAYDYLIIATGHKDSLPRTRTERLEQFKDDNRKIKSANSILIIGGGPTGVELAGEIVADFPEKKLTLVHRGPRLMEFVGEKASKKAHDWLVSKRVNVLLNQSVELSSSTDEAHTYRTSAGTTITADCHFWCIGKPVSSSWLKDTILKDSVDGRGRLKVDEHLRVKGRKNIFAIGDITDVPEIKEGYLAQRHAQVTAKNINLLMNGGQESKMTAYKPGSAIAIVSLGRKDAVAQFPFMTVIGRIPGMIKSKDLFVGKTRKDMGLPPHAG</sequence>
<comment type="function">
    <text evidence="5">Putative FAD-dependent oxidoreductase.</text>
</comment>
<evidence type="ECO:0000256" key="4">
    <source>
        <dbReference type="ARBA" id="ARBA00023002"/>
    </source>
</evidence>
<evidence type="ECO:0000256" key="3">
    <source>
        <dbReference type="ARBA" id="ARBA00022827"/>
    </source>
</evidence>
<dbReference type="Pfam" id="PF07992">
    <property type="entry name" value="Pyr_redox_2"/>
    <property type="match status" value="1"/>
</dbReference>
<keyword evidence="2" id="KW-0285">Flavoprotein</keyword>
<proteinExistence type="inferred from homology"/>
<dbReference type="PRINTS" id="PR00368">
    <property type="entry name" value="FADPNR"/>
</dbReference>
<organism evidence="7 8">
    <name type="scientific">Stephania japonica</name>
    <dbReference type="NCBI Taxonomy" id="461633"/>
    <lineage>
        <taxon>Eukaryota</taxon>
        <taxon>Viridiplantae</taxon>
        <taxon>Streptophyta</taxon>
        <taxon>Embryophyta</taxon>
        <taxon>Tracheophyta</taxon>
        <taxon>Spermatophyta</taxon>
        <taxon>Magnoliopsida</taxon>
        <taxon>Ranunculales</taxon>
        <taxon>Menispermaceae</taxon>
        <taxon>Menispermoideae</taxon>
        <taxon>Cissampelideae</taxon>
        <taxon>Stephania</taxon>
    </lineage>
</organism>
<dbReference type="PANTHER" id="PTHR43735">
    <property type="entry name" value="APOPTOSIS-INDUCING FACTOR 1"/>
    <property type="match status" value="1"/>
</dbReference>
<evidence type="ECO:0000259" key="6">
    <source>
        <dbReference type="Pfam" id="PF07992"/>
    </source>
</evidence>
<evidence type="ECO:0000313" key="8">
    <source>
        <dbReference type="Proteomes" id="UP001417504"/>
    </source>
</evidence>
<dbReference type="AlphaFoldDB" id="A0AAP0NYA9"/>
<dbReference type="InterPro" id="IPR023753">
    <property type="entry name" value="FAD/NAD-binding_dom"/>
</dbReference>
<evidence type="ECO:0000256" key="5">
    <source>
        <dbReference type="ARBA" id="ARBA00057036"/>
    </source>
</evidence>
<gene>
    <name evidence="7" type="ORF">Sjap_012491</name>
</gene>
<dbReference type="Proteomes" id="UP001417504">
    <property type="component" value="Unassembled WGS sequence"/>
</dbReference>
<dbReference type="GO" id="GO:0050660">
    <property type="term" value="F:flavin adenine dinucleotide binding"/>
    <property type="evidence" value="ECO:0007669"/>
    <property type="project" value="TreeGrafter"/>
</dbReference>
<dbReference type="GO" id="GO:0005737">
    <property type="term" value="C:cytoplasm"/>
    <property type="evidence" value="ECO:0007669"/>
    <property type="project" value="TreeGrafter"/>
</dbReference>
<feature type="domain" description="FAD/NAD(P)-binding" evidence="6">
    <location>
        <begin position="9"/>
        <end position="277"/>
    </location>
</feature>
<keyword evidence="3" id="KW-0274">FAD</keyword>